<dbReference type="Gene3D" id="3.40.50.720">
    <property type="entry name" value="NAD(P)-binding Rossmann-like Domain"/>
    <property type="match status" value="1"/>
</dbReference>
<proteinExistence type="predicted"/>
<dbReference type="EMBL" id="JAZGQO010000011">
    <property type="protein sequence ID" value="KAK6174325.1"/>
    <property type="molecule type" value="Genomic_DNA"/>
</dbReference>
<dbReference type="InterPro" id="IPR051468">
    <property type="entry name" value="Fungal_SecMetab_SDRs"/>
</dbReference>
<accession>A0AAN8JCM4</accession>
<dbReference type="GO" id="GO:0005737">
    <property type="term" value="C:cytoplasm"/>
    <property type="evidence" value="ECO:0007669"/>
    <property type="project" value="TreeGrafter"/>
</dbReference>
<evidence type="ECO:0000313" key="1">
    <source>
        <dbReference type="EMBL" id="KAK6174325.1"/>
    </source>
</evidence>
<evidence type="ECO:0000313" key="2">
    <source>
        <dbReference type="Proteomes" id="UP001347796"/>
    </source>
</evidence>
<dbReference type="Pfam" id="PF00106">
    <property type="entry name" value="adh_short"/>
    <property type="match status" value="1"/>
</dbReference>
<dbReference type="AlphaFoldDB" id="A0AAN8JCM4"/>
<organism evidence="1 2">
    <name type="scientific">Patella caerulea</name>
    <name type="common">Rayed Mediterranean limpet</name>
    <dbReference type="NCBI Taxonomy" id="87958"/>
    <lineage>
        <taxon>Eukaryota</taxon>
        <taxon>Metazoa</taxon>
        <taxon>Spiralia</taxon>
        <taxon>Lophotrochozoa</taxon>
        <taxon>Mollusca</taxon>
        <taxon>Gastropoda</taxon>
        <taxon>Patellogastropoda</taxon>
        <taxon>Patelloidea</taxon>
        <taxon>Patellidae</taxon>
        <taxon>Patella</taxon>
    </lineage>
</organism>
<sequence>MTESLLIHTMTSVSLIQGASRGIGLQFCKSLLKRSKDATVIATCRNPDSAEDLHKLKNDYPASLHIYKIDVTKESEIKRTSSEIAKNFDNLDLLINSSAILHPSGRGETSLRDVSSEGIMNTIAVNTAGPLLVAKYFTPLLTKGNGSFGLQDSEPKKKHAAVLVNMSAKVGSITENGLGGWYSYRMAKTALNMATKNLSIELGRGKNRVICVSLHPGAVDTDLSRPYHKNVPNLFSTEYSVDCLLKVIDSLKVEDSGKFLTYDRTEMKY</sequence>
<comment type="caution">
    <text evidence="1">The sequence shown here is derived from an EMBL/GenBank/DDBJ whole genome shotgun (WGS) entry which is preliminary data.</text>
</comment>
<reference evidence="1 2" key="1">
    <citation type="submission" date="2024-01" db="EMBL/GenBank/DDBJ databases">
        <title>The genome of the rayed Mediterranean limpet Patella caerulea (Linnaeus, 1758).</title>
        <authorList>
            <person name="Anh-Thu Weber A."/>
            <person name="Halstead-Nussloch G."/>
        </authorList>
    </citation>
    <scope>NUCLEOTIDE SEQUENCE [LARGE SCALE GENOMIC DNA]</scope>
    <source>
        <strain evidence="1">AATW-2023a</strain>
        <tissue evidence="1">Whole specimen</tissue>
    </source>
</reference>
<dbReference type="PRINTS" id="PR00081">
    <property type="entry name" value="GDHRDH"/>
</dbReference>
<dbReference type="InterPro" id="IPR002347">
    <property type="entry name" value="SDR_fam"/>
</dbReference>
<name>A0AAN8JCM4_PATCE</name>
<protein>
    <submittedName>
        <fullName evidence="1">Uncharacterized protein</fullName>
    </submittedName>
</protein>
<gene>
    <name evidence="1" type="ORF">SNE40_017627</name>
</gene>
<dbReference type="SUPFAM" id="SSF51735">
    <property type="entry name" value="NAD(P)-binding Rossmann-fold domains"/>
    <property type="match status" value="1"/>
</dbReference>
<dbReference type="InterPro" id="IPR036291">
    <property type="entry name" value="NAD(P)-bd_dom_sf"/>
</dbReference>
<dbReference type="PANTHER" id="PTHR43544:SF12">
    <property type="entry name" value="NAD(P)-BINDING ROSSMANN-FOLD SUPERFAMILY PROTEIN"/>
    <property type="match status" value="1"/>
</dbReference>
<dbReference type="Proteomes" id="UP001347796">
    <property type="component" value="Unassembled WGS sequence"/>
</dbReference>
<keyword evidence="2" id="KW-1185">Reference proteome</keyword>
<dbReference type="CDD" id="cd05325">
    <property type="entry name" value="carb_red_sniffer_like_SDR_c"/>
    <property type="match status" value="1"/>
</dbReference>
<dbReference type="GO" id="GO:0016491">
    <property type="term" value="F:oxidoreductase activity"/>
    <property type="evidence" value="ECO:0007669"/>
    <property type="project" value="TreeGrafter"/>
</dbReference>
<dbReference type="PANTHER" id="PTHR43544">
    <property type="entry name" value="SHORT-CHAIN DEHYDROGENASE/REDUCTASE"/>
    <property type="match status" value="1"/>
</dbReference>